<keyword evidence="2" id="KW-0732">Signal</keyword>
<dbReference type="PROSITE" id="PS51257">
    <property type="entry name" value="PROKAR_LIPOPROTEIN"/>
    <property type="match status" value="1"/>
</dbReference>
<name>A0ABT4A0U2_9BACT</name>
<feature type="region of interest" description="Disordered" evidence="1">
    <location>
        <begin position="91"/>
        <end position="153"/>
    </location>
</feature>
<sequence>MLRKITLLSTLLLCACEPYASPAPNIVSIEPEEVVSGEAATIVVTLDAPLPVKVDYGQQTATLVTPTLLIGEQEVTITRVEQDGTLLANVPGSLSAGPQDVRLELGDGSGSVSEHGLTVLPLPPELESRTVDGGPENPQPEEPGQGGGKDKEPLVTGLRIDRISEQVRGVPFTITLRAEGPEAALFEGQVQLSANKGRVEPNLSNPFSKGVRQEQVVIYKQGGNVVLTVRVGRHIVAQSNPFKVSAR</sequence>
<keyword evidence="4" id="KW-1185">Reference proteome</keyword>
<evidence type="ECO:0008006" key="5">
    <source>
        <dbReference type="Google" id="ProtNLM"/>
    </source>
</evidence>
<reference evidence="3 4" key="1">
    <citation type="submission" date="2022-11" db="EMBL/GenBank/DDBJ databases">
        <title>Minimal conservation of predation-associated metabolite biosynthetic gene clusters underscores biosynthetic potential of Myxococcota including descriptions for ten novel species: Archangium lansinium sp. nov., Myxococcus landrumus sp. nov., Nannocystis bai.</title>
        <authorList>
            <person name="Ahearne A."/>
            <person name="Stevens C."/>
            <person name="Phillips K."/>
        </authorList>
    </citation>
    <scope>NUCLEOTIDE SEQUENCE [LARGE SCALE GENOMIC DNA]</scope>
    <source>
        <strain evidence="3 4">MIWBW</strain>
    </source>
</reference>
<dbReference type="Proteomes" id="UP001207654">
    <property type="component" value="Unassembled WGS sequence"/>
</dbReference>
<evidence type="ECO:0000313" key="4">
    <source>
        <dbReference type="Proteomes" id="UP001207654"/>
    </source>
</evidence>
<evidence type="ECO:0000256" key="1">
    <source>
        <dbReference type="SAM" id="MobiDB-lite"/>
    </source>
</evidence>
<gene>
    <name evidence="3" type="ORF">OV287_12085</name>
</gene>
<evidence type="ECO:0000256" key="2">
    <source>
        <dbReference type="SAM" id="SignalP"/>
    </source>
</evidence>
<feature type="signal peptide" evidence="2">
    <location>
        <begin position="1"/>
        <end position="20"/>
    </location>
</feature>
<protein>
    <recommendedName>
        <fullName evidence="5">Lipoprotein</fullName>
    </recommendedName>
</protein>
<accession>A0ABT4A0U2</accession>
<feature type="chain" id="PRO_5047294484" description="Lipoprotein" evidence="2">
    <location>
        <begin position="21"/>
        <end position="247"/>
    </location>
</feature>
<dbReference type="RefSeq" id="WP_267534177.1">
    <property type="nucleotide sequence ID" value="NZ_JAPNKA010000001.1"/>
</dbReference>
<comment type="caution">
    <text evidence="3">The sequence shown here is derived from an EMBL/GenBank/DDBJ whole genome shotgun (WGS) entry which is preliminary data.</text>
</comment>
<proteinExistence type="predicted"/>
<evidence type="ECO:0000313" key="3">
    <source>
        <dbReference type="EMBL" id="MCY1075233.1"/>
    </source>
</evidence>
<organism evidence="3 4">
    <name type="scientific">Archangium lansingense</name>
    <dbReference type="NCBI Taxonomy" id="2995310"/>
    <lineage>
        <taxon>Bacteria</taxon>
        <taxon>Pseudomonadati</taxon>
        <taxon>Myxococcota</taxon>
        <taxon>Myxococcia</taxon>
        <taxon>Myxococcales</taxon>
        <taxon>Cystobacterineae</taxon>
        <taxon>Archangiaceae</taxon>
        <taxon>Archangium</taxon>
    </lineage>
</organism>
<dbReference type="EMBL" id="JAPNKA010000001">
    <property type="protein sequence ID" value="MCY1075233.1"/>
    <property type="molecule type" value="Genomic_DNA"/>
</dbReference>